<proteinExistence type="predicted"/>
<dbReference type="OrthoDB" id="4772768at2"/>
<dbReference type="RefSeq" id="WP_143911064.1">
    <property type="nucleotide sequence ID" value="NZ_VLNT01000001.1"/>
</dbReference>
<dbReference type="Proteomes" id="UP000316988">
    <property type="component" value="Unassembled WGS sequence"/>
</dbReference>
<dbReference type="EMBL" id="VLNT01000001">
    <property type="protein sequence ID" value="TSD68116.1"/>
    <property type="molecule type" value="Genomic_DNA"/>
</dbReference>
<sequence length="270" mass="30854">MTEVNICQAVMCDRPVHDGWYVCKPCGDKFEREVLAEIEWLMEDIENVVTGQTRYVTQSASKSAETPLVVNLTASDARDALTIALDSAARMIAEENSWEIDWSDARGAARMLIRRISAIRLHPAGGQILDEIGRYFAGAVWVCDRPAAKQYLGDCNDLWQQDVMCPGKVYARQGRHEARCDTCGSEWEAEKLRERKLAELDGMWCTASEIAQLVTYLGLPFDRKKVRKRINQWSHREQIESRVDWREGETRYKFGEVHVRLLQDVNDAVA</sequence>
<protein>
    <submittedName>
        <fullName evidence="1">Uncharacterized protein</fullName>
    </submittedName>
</protein>
<evidence type="ECO:0000313" key="2">
    <source>
        <dbReference type="Proteomes" id="UP000316988"/>
    </source>
</evidence>
<dbReference type="AlphaFoldDB" id="A0A554SP33"/>
<organism evidence="1 2">
    <name type="scientific">Aeromicrobium piscarium</name>
    <dbReference type="NCBI Taxonomy" id="2590901"/>
    <lineage>
        <taxon>Bacteria</taxon>
        <taxon>Bacillati</taxon>
        <taxon>Actinomycetota</taxon>
        <taxon>Actinomycetes</taxon>
        <taxon>Propionibacteriales</taxon>
        <taxon>Nocardioidaceae</taxon>
        <taxon>Aeromicrobium</taxon>
    </lineage>
</organism>
<reference evidence="1 2" key="1">
    <citation type="submission" date="2019-07" db="EMBL/GenBank/DDBJ databases">
        <authorList>
            <person name="Zhao L.H."/>
        </authorList>
    </citation>
    <scope>NUCLEOTIDE SEQUENCE [LARGE SCALE GENOMIC DNA]</scope>
    <source>
        <strain evidence="1 2">Co35</strain>
    </source>
</reference>
<accession>A0A554SP33</accession>
<gene>
    <name evidence="1" type="ORF">FNM00_00530</name>
</gene>
<name>A0A554SP33_9ACTN</name>
<evidence type="ECO:0000313" key="1">
    <source>
        <dbReference type="EMBL" id="TSD68116.1"/>
    </source>
</evidence>
<keyword evidence="2" id="KW-1185">Reference proteome</keyword>
<comment type="caution">
    <text evidence="1">The sequence shown here is derived from an EMBL/GenBank/DDBJ whole genome shotgun (WGS) entry which is preliminary data.</text>
</comment>